<comment type="pathway">
    <text evidence="2 7">Secondary metabolite metabolism; methylglyoxal degradation; (R)-lactate from methylglyoxal: step 2/2.</text>
</comment>
<dbReference type="InterPro" id="IPR050110">
    <property type="entry name" value="Glyoxalase_II_hydrolase"/>
</dbReference>
<dbReference type="HAMAP" id="MF_01374">
    <property type="entry name" value="Glyoxalase_2"/>
    <property type="match status" value="1"/>
</dbReference>
<dbReference type="InterPro" id="IPR017782">
    <property type="entry name" value="Hydroxyacylglutathione_Hdrlase"/>
</dbReference>
<feature type="binding site" evidence="7">
    <location>
        <position position="170"/>
    </location>
    <ligand>
        <name>Zn(2+)</name>
        <dbReference type="ChEBI" id="CHEBI:29105"/>
        <label>2</label>
    </ligand>
</feature>
<evidence type="ECO:0000256" key="7">
    <source>
        <dbReference type="HAMAP-Rule" id="MF_01374"/>
    </source>
</evidence>
<feature type="binding site" evidence="7">
    <location>
        <position position="57"/>
    </location>
    <ligand>
        <name>Zn(2+)</name>
        <dbReference type="ChEBI" id="CHEBI:29105"/>
        <label>1</label>
    </ligand>
</feature>
<evidence type="ECO:0000313" key="9">
    <source>
        <dbReference type="EMBL" id="MFD2204441.1"/>
    </source>
</evidence>
<dbReference type="GO" id="GO:0004416">
    <property type="term" value="F:hydroxyacylglutathione hydrolase activity"/>
    <property type="evidence" value="ECO:0007669"/>
    <property type="project" value="UniProtKB-EC"/>
</dbReference>
<keyword evidence="10" id="KW-1185">Reference proteome</keyword>
<dbReference type="EMBL" id="JBHUII010000001">
    <property type="protein sequence ID" value="MFD2204441.1"/>
    <property type="molecule type" value="Genomic_DNA"/>
</dbReference>
<feature type="binding site" evidence="7">
    <location>
        <position position="132"/>
    </location>
    <ligand>
        <name>Zn(2+)</name>
        <dbReference type="ChEBI" id="CHEBI:29105"/>
        <label>2</label>
    </ligand>
</feature>
<dbReference type="Gene3D" id="3.60.15.10">
    <property type="entry name" value="Ribonuclease Z/Hydroxyacylglutathione hydrolase-like"/>
    <property type="match status" value="1"/>
</dbReference>
<dbReference type="Proteomes" id="UP001597294">
    <property type="component" value="Unassembled WGS sequence"/>
</dbReference>
<dbReference type="InterPro" id="IPR032282">
    <property type="entry name" value="HAGH_C"/>
</dbReference>
<feature type="binding site" evidence="7">
    <location>
        <position position="113"/>
    </location>
    <ligand>
        <name>Zn(2+)</name>
        <dbReference type="ChEBI" id="CHEBI:29105"/>
        <label>1</label>
    </ligand>
</feature>
<evidence type="ECO:0000256" key="4">
    <source>
        <dbReference type="ARBA" id="ARBA00022723"/>
    </source>
</evidence>
<evidence type="ECO:0000256" key="1">
    <source>
        <dbReference type="ARBA" id="ARBA00001623"/>
    </source>
</evidence>
<keyword evidence="6 7" id="KW-0862">Zinc</keyword>
<dbReference type="Pfam" id="PF00753">
    <property type="entry name" value="Lactamase_B"/>
    <property type="match status" value="1"/>
</dbReference>
<evidence type="ECO:0000256" key="6">
    <source>
        <dbReference type="ARBA" id="ARBA00022833"/>
    </source>
</evidence>
<comment type="function">
    <text evidence="7">Thiolesterase that catalyzes the hydrolysis of S-D-lactoyl-glutathione to form glutathione and D-lactic acid.</text>
</comment>
<feature type="binding site" evidence="7">
    <location>
        <position position="55"/>
    </location>
    <ligand>
        <name>Zn(2+)</name>
        <dbReference type="ChEBI" id="CHEBI:29105"/>
        <label>1</label>
    </ligand>
</feature>
<evidence type="ECO:0000259" key="8">
    <source>
        <dbReference type="SMART" id="SM00849"/>
    </source>
</evidence>
<reference evidence="10" key="1">
    <citation type="journal article" date="2019" name="Int. J. Syst. Evol. Microbiol.">
        <title>The Global Catalogue of Microorganisms (GCM) 10K type strain sequencing project: providing services to taxonomists for standard genome sequencing and annotation.</title>
        <authorList>
            <consortium name="The Broad Institute Genomics Platform"/>
            <consortium name="The Broad Institute Genome Sequencing Center for Infectious Disease"/>
            <person name="Wu L."/>
            <person name="Ma J."/>
        </authorList>
    </citation>
    <scope>NUCLEOTIDE SEQUENCE [LARGE SCALE GENOMIC DNA]</scope>
    <source>
        <strain evidence="10">CGMCC 4.7192</strain>
    </source>
</reference>
<dbReference type="EC" id="3.1.2.6" evidence="7"/>
<comment type="subunit">
    <text evidence="7">Monomer.</text>
</comment>
<dbReference type="PANTHER" id="PTHR43705">
    <property type="entry name" value="HYDROXYACYLGLUTATHIONE HYDROLASE"/>
    <property type="match status" value="1"/>
</dbReference>
<comment type="cofactor">
    <cofactor evidence="7">
        <name>Zn(2+)</name>
        <dbReference type="ChEBI" id="CHEBI:29105"/>
    </cofactor>
    <text evidence="7">Binds 2 Zn(2+) ions per subunit.</text>
</comment>
<comment type="caution">
    <text evidence="9">The sequence shown here is derived from an EMBL/GenBank/DDBJ whole genome shotgun (WGS) entry which is preliminary data.</text>
</comment>
<dbReference type="RefSeq" id="WP_380248030.1">
    <property type="nucleotide sequence ID" value="NZ_JBHUII010000001.1"/>
</dbReference>
<organism evidence="9 10">
    <name type="scientific">Kiloniella antarctica</name>
    <dbReference type="NCBI Taxonomy" id="1550907"/>
    <lineage>
        <taxon>Bacteria</taxon>
        <taxon>Pseudomonadati</taxon>
        <taxon>Pseudomonadota</taxon>
        <taxon>Alphaproteobacteria</taxon>
        <taxon>Rhodospirillales</taxon>
        <taxon>Kiloniellaceae</taxon>
        <taxon>Kiloniella</taxon>
    </lineage>
</organism>
<accession>A0ABW5BGY5</accession>
<protein>
    <recommendedName>
        <fullName evidence="7">Hydroxyacylglutathione hydrolase</fullName>
        <ecNumber evidence="7">3.1.2.6</ecNumber>
    </recommendedName>
    <alternativeName>
        <fullName evidence="7">Glyoxalase II</fullName>
        <shortName evidence="7">Glx II</shortName>
    </alternativeName>
</protein>
<dbReference type="CDD" id="cd07723">
    <property type="entry name" value="hydroxyacylglutathione_hydrolase_MBL-fold"/>
    <property type="match status" value="1"/>
</dbReference>
<name>A0ABW5BGY5_9PROT</name>
<gene>
    <name evidence="7 9" type="primary">gloB</name>
    <name evidence="9" type="ORF">ACFSKO_02400</name>
</gene>
<keyword evidence="4 7" id="KW-0479">Metal-binding</keyword>
<comment type="similarity">
    <text evidence="3 7">Belongs to the metallo-beta-lactamase superfamily. Glyoxalase II family.</text>
</comment>
<dbReference type="PIRSF" id="PIRSF005457">
    <property type="entry name" value="Glx"/>
    <property type="match status" value="1"/>
</dbReference>
<dbReference type="Pfam" id="PF16123">
    <property type="entry name" value="HAGH_C"/>
    <property type="match status" value="1"/>
</dbReference>
<evidence type="ECO:0000313" key="10">
    <source>
        <dbReference type="Proteomes" id="UP001597294"/>
    </source>
</evidence>
<dbReference type="SUPFAM" id="SSF56281">
    <property type="entry name" value="Metallo-hydrolase/oxidoreductase"/>
    <property type="match status" value="1"/>
</dbReference>
<evidence type="ECO:0000256" key="2">
    <source>
        <dbReference type="ARBA" id="ARBA00004963"/>
    </source>
</evidence>
<dbReference type="NCBIfam" id="TIGR03413">
    <property type="entry name" value="GSH_gloB"/>
    <property type="match status" value="1"/>
</dbReference>
<proteinExistence type="inferred from homology"/>
<dbReference type="SMART" id="SM00849">
    <property type="entry name" value="Lactamase_B"/>
    <property type="match status" value="1"/>
</dbReference>
<feature type="domain" description="Metallo-beta-lactamase" evidence="8">
    <location>
        <begin position="12"/>
        <end position="170"/>
    </location>
</feature>
<feature type="binding site" evidence="7">
    <location>
        <position position="59"/>
    </location>
    <ligand>
        <name>Zn(2+)</name>
        <dbReference type="ChEBI" id="CHEBI:29105"/>
        <label>2</label>
    </ligand>
</feature>
<feature type="binding site" evidence="7">
    <location>
        <position position="60"/>
    </location>
    <ligand>
        <name>Zn(2+)</name>
        <dbReference type="ChEBI" id="CHEBI:29105"/>
        <label>2</label>
    </ligand>
</feature>
<dbReference type="InterPro" id="IPR036866">
    <property type="entry name" value="RibonucZ/Hydroxyglut_hydro"/>
</dbReference>
<comment type="catalytic activity">
    <reaction evidence="1 7">
        <text>an S-(2-hydroxyacyl)glutathione + H2O = a 2-hydroxy carboxylate + glutathione + H(+)</text>
        <dbReference type="Rhea" id="RHEA:21864"/>
        <dbReference type="ChEBI" id="CHEBI:15377"/>
        <dbReference type="ChEBI" id="CHEBI:15378"/>
        <dbReference type="ChEBI" id="CHEBI:57925"/>
        <dbReference type="ChEBI" id="CHEBI:58896"/>
        <dbReference type="ChEBI" id="CHEBI:71261"/>
        <dbReference type="EC" id="3.1.2.6"/>
    </reaction>
</comment>
<keyword evidence="5 7" id="KW-0378">Hydrolase</keyword>
<evidence type="ECO:0000256" key="5">
    <source>
        <dbReference type="ARBA" id="ARBA00022801"/>
    </source>
</evidence>
<dbReference type="InterPro" id="IPR001279">
    <property type="entry name" value="Metallo-B-lactamas"/>
</dbReference>
<evidence type="ECO:0000256" key="3">
    <source>
        <dbReference type="ARBA" id="ARBA00006759"/>
    </source>
</evidence>
<dbReference type="PANTHER" id="PTHR43705:SF1">
    <property type="entry name" value="HYDROXYACYLGLUTATHIONE HYDROLASE GLOB"/>
    <property type="match status" value="1"/>
</dbReference>
<feature type="binding site" evidence="7">
    <location>
        <position position="132"/>
    </location>
    <ligand>
        <name>Zn(2+)</name>
        <dbReference type="ChEBI" id="CHEBI:29105"/>
        <label>1</label>
    </ligand>
</feature>
<dbReference type="InterPro" id="IPR035680">
    <property type="entry name" value="Clx_II_MBL"/>
</dbReference>
<sequence>MIDVRQIPVLSDNYCYLLRDEQTGAVGVIDPGEALPVLNEANQLNWKITDVILTHHHNDHVDGVAEIKSKTGAKVTGPTKDTHRIDHLDATVDGGDTLTFGSQTAKVFYVPGHTLGHIAYWFEKSNILFSGDSLFALGCGRLFEGTPEMMWQSLQQFITLPKQTVVYCAHEYTLSNADFALTIDPENETLRQRVVEIRALRAQDKPTVPSTLNEEFETNPFLRPNDQEIRKQLKMESATDAEVFKEIRLRKDNF</sequence>